<proteinExistence type="predicted"/>
<protein>
    <recommendedName>
        <fullName evidence="3">Dodecin domain-containing protein</fullName>
    </recommendedName>
</protein>
<dbReference type="Gene3D" id="3.30.1660.10">
    <property type="entry name" value="Flavin-binding protein dodecin"/>
    <property type="match status" value="1"/>
</dbReference>
<dbReference type="InterPro" id="IPR009923">
    <property type="entry name" value="Dodecin"/>
</dbReference>
<evidence type="ECO:0008006" key="3">
    <source>
        <dbReference type="Google" id="ProtNLM"/>
    </source>
</evidence>
<gene>
    <name evidence="1" type="ORF">SAMN03080614_100142</name>
</gene>
<dbReference type="PANTHER" id="PTHR39324:SF1">
    <property type="entry name" value="CALCIUM DODECIN"/>
    <property type="match status" value="1"/>
</dbReference>
<dbReference type="PANTHER" id="PTHR39324">
    <property type="entry name" value="CALCIUM DODECIN"/>
    <property type="match status" value="1"/>
</dbReference>
<keyword evidence="2" id="KW-1185">Reference proteome</keyword>
<dbReference type="AlphaFoldDB" id="A0A1H9Y135"/>
<name>A0A1H9Y135_9FIRM</name>
<dbReference type="InterPro" id="IPR036694">
    <property type="entry name" value="Dodecin-like_sf"/>
</dbReference>
<dbReference type="RefSeq" id="WP_091347660.1">
    <property type="nucleotide sequence ID" value="NZ_FOIF01000001.1"/>
</dbReference>
<dbReference type="InterPro" id="IPR025543">
    <property type="entry name" value="Dodecin-like"/>
</dbReference>
<dbReference type="SUPFAM" id="SSF89807">
    <property type="entry name" value="Dodecin-like"/>
    <property type="match status" value="1"/>
</dbReference>
<dbReference type="Pfam" id="PF07311">
    <property type="entry name" value="Dodecin"/>
    <property type="match status" value="1"/>
</dbReference>
<evidence type="ECO:0000313" key="1">
    <source>
        <dbReference type="EMBL" id="SES62379.1"/>
    </source>
</evidence>
<accession>A0A1H9Y135</accession>
<evidence type="ECO:0000313" key="2">
    <source>
        <dbReference type="Proteomes" id="UP000243819"/>
    </source>
</evidence>
<sequence>MSVVKIIELVGDSPKSWEDAANQALSRAEESLDNITGVEIKRMTAVVRDGRIVEYKTNLDVAFEVK</sequence>
<dbReference type="STRING" id="1120990.SAMN03080614_100142"/>
<dbReference type="EMBL" id="FOIF01000001">
    <property type="protein sequence ID" value="SES62379.1"/>
    <property type="molecule type" value="Genomic_DNA"/>
</dbReference>
<reference evidence="2" key="1">
    <citation type="submission" date="2016-10" db="EMBL/GenBank/DDBJ databases">
        <authorList>
            <person name="Varghese N."/>
            <person name="Submissions S."/>
        </authorList>
    </citation>
    <scope>NUCLEOTIDE SEQUENCE [LARGE SCALE GENOMIC DNA]</scope>
    <source>
        <strain evidence="2">DSM 13577</strain>
    </source>
</reference>
<dbReference type="Proteomes" id="UP000243819">
    <property type="component" value="Unassembled WGS sequence"/>
</dbReference>
<dbReference type="OrthoDB" id="1707990at2"/>
<organism evidence="1 2">
    <name type="scientific">Anaerobranca gottschalkii DSM 13577</name>
    <dbReference type="NCBI Taxonomy" id="1120990"/>
    <lineage>
        <taxon>Bacteria</taxon>
        <taxon>Bacillati</taxon>
        <taxon>Bacillota</taxon>
        <taxon>Clostridia</taxon>
        <taxon>Eubacteriales</taxon>
        <taxon>Proteinivoracaceae</taxon>
        <taxon>Anaerobranca</taxon>
    </lineage>
</organism>